<dbReference type="AlphaFoldDB" id="A0A1H3NKL6"/>
<feature type="binding site" evidence="6">
    <location>
        <begin position="129"/>
        <end position="130"/>
    </location>
    <ligand>
        <name>S-adenosyl-L-methionine</name>
        <dbReference type="ChEBI" id="CHEBI:59789"/>
    </ligand>
</feature>
<comment type="function">
    <text evidence="6">Specifically methylates the N7 position of a guanine in 16S rRNA.</text>
</comment>
<organism evidence="7 8">
    <name type="scientific">Proteiniborus ethanoligenes</name>
    <dbReference type="NCBI Taxonomy" id="415015"/>
    <lineage>
        <taxon>Bacteria</taxon>
        <taxon>Bacillati</taxon>
        <taxon>Bacillota</taxon>
        <taxon>Clostridia</taxon>
        <taxon>Eubacteriales</taxon>
        <taxon>Proteiniborus</taxon>
    </lineage>
</organism>
<keyword evidence="4 6" id="KW-0808">Transferase</keyword>
<dbReference type="FunFam" id="3.40.50.150:FF:000041">
    <property type="entry name" value="Ribosomal RNA small subunit methyltransferase G"/>
    <property type="match status" value="1"/>
</dbReference>
<comment type="caution">
    <text evidence="6">Lacks conserved residue(s) required for the propagation of feature annotation.</text>
</comment>
<dbReference type="PANTHER" id="PTHR31760">
    <property type="entry name" value="S-ADENOSYL-L-METHIONINE-DEPENDENT METHYLTRANSFERASES SUPERFAMILY PROTEIN"/>
    <property type="match status" value="1"/>
</dbReference>
<dbReference type="InterPro" id="IPR029063">
    <property type="entry name" value="SAM-dependent_MTases_sf"/>
</dbReference>
<dbReference type="HAMAP" id="MF_00074">
    <property type="entry name" value="16SrRNA_methyltr_G"/>
    <property type="match status" value="1"/>
</dbReference>
<sequence length="238" mass="26621">MSNIDVLISGISELGIDLDEDRRDKFAKFKSLLKEWNEVINITAIKDDAEIDIKHFLDSLTIFKTGKIVKGVKIIDIGTGGGFPGMPIKIVENDTQILLLDSLNKRLKFLNEVIEKLELKDISTIHERAEALGNNKEYREQYDIAVSRAVASLNILSEYCLPFVKIGGYFIAMKGSDSKEEVEGSRNAIKILGGELEDKIDIKIPNSDIVHSLLIIKKTSHTPTKYPRQGGKIKKNPL</sequence>
<dbReference type="RefSeq" id="WP_091728513.1">
    <property type="nucleotide sequence ID" value="NZ_FNQE01000010.1"/>
</dbReference>
<feature type="binding site" evidence="6">
    <location>
        <position position="78"/>
    </location>
    <ligand>
        <name>S-adenosyl-L-methionine</name>
        <dbReference type="ChEBI" id="CHEBI:59789"/>
    </ligand>
</feature>
<keyword evidence="8" id="KW-1185">Reference proteome</keyword>
<dbReference type="InterPro" id="IPR003682">
    <property type="entry name" value="rRNA_ssu_MeTfrase_G"/>
</dbReference>
<keyword evidence="1 6" id="KW-0963">Cytoplasm</keyword>
<evidence type="ECO:0000256" key="4">
    <source>
        <dbReference type="ARBA" id="ARBA00022679"/>
    </source>
</evidence>
<dbReference type="GO" id="GO:0070043">
    <property type="term" value="F:rRNA (guanine-N7-)-methyltransferase activity"/>
    <property type="evidence" value="ECO:0007669"/>
    <property type="project" value="UniProtKB-UniRule"/>
</dbReference>
<evidence type="ECO:0000256" key="5">
    <source>
        <dbReference type="ARBA" id="ARBA00022691"/>
    </source>
</evidence>
<dbReference type="OrthoDB" id="9808773at2"/>
<evidence type="ECO:0000313" key="7">
    <source>
        <dbReference type="EMBL" id="SDY89358.1"/>
    </source>
</evidence>
<dbReference type="EC" id="2.1.1.-" evidence="6"/>
<dbReference type="STRING" id="415015.SAMN05660462_01173"/>
<dbReference type="Pfam" id="PF02527">
    <property type="entry name" value="GidB"/>
    <property type="match status" value="1"/>
</dbReference>
<dbReference type="Gene3D" id="3.40.50.150">
    <property type="entry name" value="Vaccinia Virus protein VP39"/>
    <property type="match status" value="1"/>
</dbReference>
<evidence type="ECO:0000256" key="2">
    <source>
        <dbReference type="ARBA" id="ARBA00022552"/>
    </source>
</evidence>
<reference evidence="8" key="1">
    <citation type="submission" date="2016-10" db="EMBL/GenBank/DDBJ databases">
        <authorList>
            <person name="Varghese N."/>
            <person name="Submissions S."/>
        </authorList>
    </citation>
    <scope>NUCLEOTIDE SEQUENCE [LARGE SCALE GENOMIC DNA]</scope>
    <source>
        <strain evidence="8">DSM 21650</strain>
    </source>
</reference>
<name>A0A1H3NKL6_9FIRM</name>
<feature type="binding site" evidence="6">
    <location>
        <position position="148"/>
    </location>
    <ligand>
        <name>S-adenosyl-L-methionine</name>
        <dbReference type="ChEBI" id="CHEBI:59789"/>
    </ligand>
</feature>
<protein>
    <recommendedName>
        <fullName evidence="6">Ribosomal RNA small subunit methyltransferase G</fullName>
        <ecNumber evidence="6">2.1.1.-</ecNumber>
    </recommendedName>
    <alternativeName>
        <fullName evidence="6">16S rRNA 7-methylguanosine methyltransferase</fullName>
        <shortName evidence="6">16S rRNA m7G methyltransferase</shortName>
    </alternativeName>
</protein>
<feature type="binding site" evidence="6">
    <location>
        <position position="83"/>
    </location>
    <ligand>
        <name>S-adenosyl-L-methionine</name>
        <dbReference type="ChEBI" id="CHEBI:59789"/>
    </ligand>
</feature>
<keyword evidence="5 6" id="KW-0949">S-adenosyl-L-methionine</keyword>
<dbReference type="GO" id="GO:0005829">
    <property type="term" value="C:cytosol"/>
    <property type="evidence" value="ECO:0007669"/>
    <property type="project" value="TreeGrafter"/>
</dbReference>
<dbReference type="PIRSF" id="PIRSF003078">
    <property type="entry name" value="GidB"/>
    <property type="match status" value="1"/>
</dbReference>
<evidence type="ECO:0000256" key="6">
    <source>
        <dbReference type="HAMAP-Rule" id="MF_00074"/>
    </source>
</evidence>
<evidence type="ECO:0000313" key="8">
    <source>
        <dbReference type="Proteomes" id="UP000198625"/>
    </source>
</evidence>
<evidence type="ECO:0000256" key="3">
    <source>
        <dbReference type="ARBA" id="ARBA00022603"/>
    </source>
</evidence>
<proteinExistence type="inferred from homology"/>
<gene>
    <name evidence="6" type="primary">rsmG</name>
    <name evidence="7" type="ORF">SAMN05660462_01173</name>
</gene>
<dbReference type="Proteomes" id="UP000198625">
    <property type="component" value="Unassembled WGS sequence"/>
</dbReference>
<dbReference type="SUPFAM" id="SSF53335">
    <property type="entry name" value="S-adenosyl-L-methionine-dependent methyltransferases"/>
    <property type="match status" value="1"/>
</dbReference>
<evidence type="ECO:0000256" key="1">
    <source>
        <dbReference type="ARBA" id="ARBA00022490"/>
    </source>
</evidence>
<dbReference type="NCBIfam" id="TIGR00138">
    <property type="entry name" value="rsmG_gidB"/>
    <property type="match status" value="1"/>
</dbReference>
<comment type="subcellular location">
    <subcellularLocation>
        <location evidence="6">Cytoplasm</location>
    </subcellularLocation>
</comment>
<keyword evidence="3 6" id="KW-0489">Methyltransferase</keyword>
<keyword evidence="2 6" id="KW-0698">rRNA processing</keyword>
<dbReference type="EMBL" id="FNQE01000010">
    <property type="protein sequence ID" value="SDY89358.1"/>
    <property type="molecule type" value="Genomic_DNA"/>
</dbReference>
<comment type="similarity">
    <text evidence="6">Belongs to the methyltransferase superfamily. RNA methyltransferase RsmG family.</text>
</comment>
<dbReference type="PANTHER" id="PTHR31760:SF0">
    <property type="entry name" value="S-ADENOSYL-L-METHIONINE-DEPENDENT METHYLTRANSFERASES SUPERFAMILY PROTEIN"/>
    <property type="match status" value="1"/>
</dbReference>
<accession>A0A1H3NKL6</accession>